<name>A0A916Y1C5_9HYPH</name>
<dbReference type="Pfam" id="PF13581">
    <property type="entry name" value="HATPase_c_2"/>
    <property type="match status" value="1"/>
</dbReference>
<evidence type="ECO:0000256" key="1">
    <source>
        <dbReference type="ARBA" id="ARBA00000085"/>
    </source>
</evidence>
<evidence type="ECO:0000256" key="6">
    <source>
        <dbReference type="ARBA" id="ARBA00022777"/>
    </source>
</evidence>
<protein>
    <recommendedName>
        <fullName evidence="2">histidine kinase</fullName>
        <ecNumber evidence="2">2.7.13.3</ecNumber>
    </recommendedName>
</protein>
<keyword evidence="5" id="KW-0547">Nucleotide-binding</keyword>
<evidence type="ECO:0000313" key="9">
    <source>
        <dbReference type="EMBL" id="GGD26339.1"/>
    </source>
</evidence>
<evidence type="ECO:0000313" key="10">
    <source>
        <dbReference type="Proteomes" id="UP000613160"/>
    </source>
</evidence>
<feature type="domain" description="Histidine kinase/HSP90-like ATPase" evidence="8">
    <location>
        <begin position="128"/>
        <end position="221"/>
    </location>
</feature>
<keyword evidence="7" id="KW-0067">ATP-binding</keyword>
<keyword evidence="10" id="KW-1185">Reference proteome</keyword>
<dbReference type="GO" id="GO:0004673">
    <property type="term" value="F:protein histidine kinase activity"/>
    <property type="evidence" value="ECO:0007669"/>
    <property type="project" value="UniProtKB-EC"/>
</dbReference>
<sequence length="222" mass="23298">MDPMSMMSGSSMIPEGMAVLGSRTLPVPTAAEEADHRIANSLQLVSALIGMEARRAKDPHARAALESTLHRVAAVAGVHRHLHRSTEGAVDLGAYVGELVRQLALGCAGQHVIVVDAAGDRPINVEAGDVSSLGIIVTEVILNACKYAYPAGVSGIVTLSVQRTRGGYKLVVEDKGKGLDGETKGRGLGSRLIASTAERLGASLWWENLRPGTRFVLAVPCC</sequence>
<dbReference type="EC" id="2.7.13.3" evidence="2"/>
<proteinExistence type="predicted"/>
<dbReference type="InterPro" id="IPR003594">
    <property type="entry name" value="HATPase_dom"/>
</dbReference>
<keyword evidence="4" id="KW-0808">Transferase</keyword>
<dbReference type="AlphaFoldDB" id="A0A916Y1C5"/>
<dbReference type="Proteomes" id="UP000613160">
    <property type="component" value="Unassembled WGS sequence"/>
</dbReference>
<accession>A0A916Y1C5</accession>
<dbReference type="GO" id="GO:0005524">
    <property type="term" value="F:ATP binding"/>
    <property type="evidence" value="ECO:0007669"/>
    <property type="project" value="UniProtKB-KW"/>
</dbReference>
<dbReference type="SMART" id="SM00387">
    <property type="entry name" value="HATPase_c"/>
    <property type="match status" value="1"/>
</dbReference>
<evidence type="ECO:0000256" key="4">
    <source>
        <dbReference type="ARBA" id="ARBA00022679"/>
    </source>
</evidence>
<dbReference type="InterPro" id="IPR036890">
    <property type="entry name" value="HATPase_C_sf"/>
</dbReference>
<comment type="caution">
    <text evidence="9">The sequence shown here is derived from an EMBL/GenBank/DDBJ whole genome shotgun (WGS) entry which is preliminary data.</text>
</comment>
<organism evidence="9 10">
    <name type="scientific">Aureimonas glaciei</name>
    <dbReference type="NCBI Taxonomy" id="1776957"/>
    <lineage>
        <taxon>Bacteria</taxon>
        <taxon>Pseudomonadati</taxon>
        <taxon>Pseudomonadota</taxon>
        <taxon>Alphaproteobacteria</taxon>
        <taxon>Hyphomicrobiales</taxon>
        <taxon>Aurantimonadaceae</taxon>
        <taxon>Aureimonas</taxon>
    </lineage>
</organism>
<gene>
    <name evidence="9" type="ORF">GCM10011335_31770</name>
</gene>
<evidence type="ECO:0000259" key="8">
    <source>
        <dbReference type="SMART" id="SM00387"/>
    </source>
</evidence>
<dbReference type="Gene3D" id="3.30.565.10">
    <property type="entry name" value="Histidine kinase-like ATPase, C-terminal domain"/>
    <property type="match status" value="1"/>
</dbReference>
<reference evidence="9" key="2">
    <citation type="submission" date="2020-09" db="EMBL/GenBank/DDBJ databases">
        <authorList>
            <person name="Sun Q."/>
            <person name="Zhou Y."/>
        </authorList>
    </citation>
    <scope>NUCLEOTIDE SEQUENCE</scope>
    <source>
        <strain evidence="9">CGMCC 1.15493</strain>
    </source>
</reference>
<dbReference type="Pfam" id="PF07568">
    <property type="entry name" value="HisKA_2"/>
    <property type="match status" value="1"/>
</dbReference>
<dbReference type="PANTHER" id="PTHR41523">
    <property type="entry name" value="TWO-COMPONENT SYSTEM SENSOR PROTEIN"/>
    <property type="match status" value="1"/>
</dbReference>
<dbReference type="InterPro" id="IPR004358">
    <property type="entry name" value="Sig_transdc_His_kin-like_C"/>
</dbReference>
<evidence type="ECO:0000256" key="7">
    <source>
        <dbReference type="ARBA" id="ARBA00022840"/>
    </source>
</evidence>
<dbReference type="InterPro" id="IPR011495">
    <property type="entry name" value="Sig_transdc_His_kin_sub2_dim/P"/>
</dbReference>
<evidence type="ECO:0000256" key="2">
    <source>
        <dbReference type="ARBA" id="ARBA00012438"/>
    </source>
</evidence>
<evidence type="ECO:0000256" key="5">
    <source>
        <dbReference type="ARBA" id="ARBA00022741"/>
    </source>
</evidence>
<dbReference type="PRINTS" id="PR00344">
    <property type="entry name" value="BCTRLSENSOR"/>
</dbReference>
<dbReference type="SUPFAM" id="SSF55874">
    <property type="entry name" value="ATPase domain of HSP90 chaperone/DNA topoisomerase II/histidine kinase"/>
    <property type="match status" value="1"/>
</dbReference>
<keyword evidence="3" id="KW-0597">Phosphoprotein</keyword>
<reference evidence="9" key="1">
    <citation type="journal article" date="2014" name="Int. J. Syst. Evol. Microbiol.">
        <title>Complete genome sequence of Corynebacterium casei LMG S-19264T (=DSM 44701T), isolated from a smear-ripened cheese.</title>
        <authorList>
            <consortium name="US DOE Joint Genome Institute (JGI-PGF)"/>
            <person name="Walter F."/>
            <person name="Albersmeier A."/>
            <person name="Kalinowski J."/>
            <person name="Ruckert C."/>
        </authorList>
    </citation>
    <scope>NUCLEOTIDE SEQUENCE</scope>
    <source>
        <strain evidence="9">CGMCC 1.15493</strain>
    </source>
</reference>
<comment type="catalytic activity">
    <reaction evidence="1">
        <text>ATP + protein L-histidine = ADP + protein N-phospho-L-histidine.</text>
        <dbReference type="EC" id="2.7.13.3"/>
    </reaction>
</comment>
<keyword evidence="6" id="KW-0418">Kinase</keyword>
<dbReference type="PANTHER" id="PTHR41523:SF8">
    <property type="entry name" value="ETHYLENE RESPONSE SENSOR PROTEIN"/>
    <property type="match status" value="1"/>
</dbReference>
<dbReference type="EMBL" id="BMJJ01000007">
    <property type="protein sequence ID" value="GGD26339.1"/>
    <property type="molecule type" value="Genomic_DNA"/>
</dbReference>
<evidence type="ECO:0000256" key="3">
    <source>
        <dbReference type="ARBA" id="ARBA00022553"/>
    </source>
</evidence>